<evidence type="ECO:0000313" key="10">
    <source>
        <dbReference type="Proteomes" id="UP001596501"/>
    </source>
</evidence>
<evidence type="ECO:0000256" key="8">
    <source>
        <dbReference type="SAM" id="SignalP"/>
    </source>
</evidence>
<comment type="similarity">
    <text evidence="2">Belongs to the outer membrane factor (OMF) (TC 1.B.17) family.</text>
</comment>
<dbReference type="EMBL" id="JBHTCA010000002">
    <property type="protein sequence ID" value="MFC7407900.1"/>
    <property type="molecule type" value="Genomic_DNA"/>
</dbReference>
<dbReference type="PANTHER" id="PTHR30026">
    <property type="entry name" value="OUTER MEMBRANE PROTEIN TOLC"/>
    <property type="match status" value="1"/>
</dbReference>
<feature type="signal peptide" evidence="8">
    <location>
        <begin position="1"/>
        <end position="27"/>
    </location>
</feature>
<dbReference type="PANTHER" id="PTHR30026:SF22">
    <property type="entry name" value="OUTER MEMBRANE EFFLUX PROTEIN"/>
    <property type="match status" value="1"/>
</dbReference>
<dbReference type="Gene3D" id="1.20.1600.10">
    <property type="entry name" value="Outer membrane efflux proteins (OEP)"/>
    <property type="match status" value="1"/>
</dbReference>
<evidence type="ECO:0000256" key="5">
    <source>
        <dbReference type="ARBA" id="ARBA00022692"/>
    </source>
</evidence>
<keyword evidence="8" id="KW-0732">Signal</keyword>
<sequence length="485" mass="51804">MKSSKPRLGWVPLAWVAQWAFVSGVAAQPVPAWNPSHGVMGLMAPPSVRATDPVGAAAVAQGLGAAGGASALSNPRPALAGSELDLLQAVKVAVGWQPVVAAAVAQLRQQGSVVEQMRAGYLPVISGGINTGRQSATSRGTSFTLAASQMLYDFGKVGSQVSEAEAGVRRAQADVLQQIDTVALQTALAVVEFSRYQALENIAQTQLNAVRDVARVTELRARLGASTRVDPVQAQARVEAAQIYAHQLQTQMRQWRSRLKTLLGMDVPERVAPLPTERLEAAMQPQADRLLWPSVLVAEADRQALEARLAGARAARMPTLTLEASLNRLGSGASNGRSTDHGVYFKLNSNVYQGGAMQAQEEAARLGVQAAQSRVLVARTEVEDRMANLKEQLQGLVALQGPLSVRQRSITDTRALYREQYLALGTRSALDLLNAEQEIAQAAFDVVQNRHDAWAAQINFIDASGQARAVYGLEGTQVHGLEVLP</sequence>
<gene>
    <name evidence="9" type="ORF">ACFQPB_03435</name>
</gene>
<evidence type="ECO:0000256" key="4">
    <source>
        <dbReference type="ARBA" id="ARBA00022452"/>
    </source>
</evidence>
<reference evidence="10" key="1">
    <citation type="journal article" date="2019" name="Int. J. Syst. Evol. Microbiol.">
        <title>The Global Catalogue of Microorganisms (GCM) 10K type strain sequencing project: providing services to taxonomists for standard genome sequencing and annotation.</title>
        <authorList>
            <consortium name="The Broad Institute Genomics Platform"/>
            <consortium name="The Broad Institute Genome Sequencing Center for Infectious Disease"/>
            <person name="Wu L."/>
            <person name="Ma J."/>
        </authorList>
    </citation>
    <scope>NUCLEOTIDE SEQUENCE [LARGE SCALE GENOMIC DNA]</scope>
    <source>
        <strain evidence="10">CGMCC 1.12371</strain>
    </source>
</reference>
<dbReference type="InterPro" id="IPR051906">
    <property type="entry name" value="TolC-like"/>
</dbReference>
<dbReference type="SUPFAM" id="SSF56954">
    <property type="entry name" value="Outer membrane efflux proteins (OEP)"/>
    <property type="match status" value="1"/>
</dbReference>
<comment type="caution">
    <text evidence="9">The sequence shown here is derived from an EMBL/GenBank/DDBJ whole genome shotgun (WGS) entry which is preliminary data.</text>
</comment>
<evidence type="ECO:0000256" key="1">
    <source>
        <dbReference type="ARBA" id="ARBA00004442"/>
    </source>
</evidence>
<evidence type="ECO:0000256" key="6">
    <source>
        <dbReference type="ARBA" id="ARBA00023136"/>
    </source>
</evidence>
<dbReference type="InterPro" id="IPR003423">
    <property type="entry name" value="OMP_efflux"/>
</dbReference>
<feature type="chain" id="PRO_5045103571" evidence="8">
    <location>
        <begin position="28"/>
        <end position="485"/>
    </location>
</feature>
<keyword evidence="4" id="KW-1134">Transmembrane beta strand</keyword>
<accession>A0ABW2QEM7</accession>
<keyword evidence="10" id="KW-1185">Reference proteome</keyword>
<evidence type="ECO:0000256" key="2">
    <source>
        <dbReference type="ARBA" id="ARBA00007613"/>
    </source>
</evidence>
<keyword evidence="5" id="KW-0812">Transmembrane</keyword>
<protein>
    <submittedName>
        <fullName evidence="9">TolC family protein</fullName>
    </submittedName>
</protein>
<dbReference type="Pfam" id="PF02321">
    <property type="entry name" value="OEP"/>
    <property type="match status" value="2"/>
</dbReference>
<dbReference type="Proteomes" id="UP001596501">
    <property type="component" value="Unassembled WGS sequence"/>
</dbReference>
<keyword evidence="3" id="KW-0813">Transport</keyword>
<organism evidence="9 10">
    <name type="scientific">Hydrogenophaga atypica</name>
    <dbReference type="NCBI Taxonomy" id="249409"/>
    <lineage>
        <taxon>Bacteria</taxon>
        <taxon>Pseudomonadati</taxon>
        <taxon>Pseudomonadota</taxon>
        <taxon>Betaproteobacteria</taxon>
        <taxon>Burkholderiales</taxon>
        <taxon>Comamonadaceae</taxon>
        <taxon>Hydrogenophaga</taxon>
    </lineage>
</organism>
<keyword evidence="7" id="KW-0998">Cell outer membrane</keyword>
<evidence type="ECO:0000256" key="7">
    <source>
        <dbReference type="ARBA" id="ARBA00023237"/>
    </source>
</evidence>
<keyword evidence="6" id="KW-0472">Membrane</keyword>
<evidence type="ECO:0000256" key="3">
    <source>
        <dbReference type="ARBA" id="ARBA00022448"/>
    </source>
</evidence>
<proteinExistence type="inferred from homology"/>
<name>A0ABW2QEM7_9BURK</name>
<evidence type="ECO:0000313" key="9">
    <source>
        <dbReference type="EMBL" id="MFC7407900.1"/>
    </source>
</evidence>
<dbReference type="RefSeq" id="WP_382219780.1">
    <property type="nucleotide sequence ID" value="NZ_JBHTCA010000002.1"/>
</dbReference>
<comment type="subcellular location">
    <subcellularLocation>
        <location evidence="1">Cell outer membrane</location>
    </subcellularLocation>
</comment>